<proteinExistence type="predicted"/>
<organism evidence="2 3">
    <name type="scientific">Ajellomyces capsulatus</name>
    <name type="common">Darling's disease fungus</name>
    <name type="synonym">Histoplasma capsulatum</name>
    <dbReference type="NCBI Taxonomy" id="5037"/>
    <lineage>
        <taxon>Eukaryota</taxon>
        <taxon>Fungi</taxon>
        <taxon>Dikarya</taxon>
        <taxon>Ascomycota</taxon>
        <taxon>Pezizomycotina</taxon>
        <taxon>Eurotiomycetes</taxon>
        <taxon>Eurotiomycetidae</taxon>
        <taxon>Onygenales</taxon>
        <taxon>Ajellomycetaceae</taxon>
        <taxon>Histoplasma</taxon>
    </lineage>
</organism>
<evidence type="ECO:0000256" key="1">
    <source>
        <dbReference type="SAM" id="MobiDB-lite"/>
    </source>
</evidence>
<protein>
    <submittedName>
        <fullName evidence="2">Uncharacterized protein</fullName>
    </submittedName>
</protein>
<feature type="compositionally biased region" description="Basic residues" evidence="1">
    <location>
        <begin position="87"/>
        <end position="100"/>
    </location>
</feature>
<dbReference type="AlphaFoldDB" id="A0A8A1MN92"/>
<dbReference type="VEuPathDB" id="FungiDB:I7I51_07037"/>
<name>A0A8A1MN92_AJECA</name>
<dbReference type="EMBL" id="CP069115">
    <property type="protein sequence ID" value="QSS66184.1"/>
    <property type="molecule type" value="Genomic_DNA"/>
</dbReference>
<dbReference type="Proteomes" id="UP000663671">
    <property type="component" value="Chromosome 3"/>
</dbReference>
<feature type="region of interest" description="Disordered" evidence="1">
    <location>
        <begin position="78"/>
        <end position="102"/>
    </location>
</feature>
<evidence type="ECO:0000313" key="2">
    <source>
        <dbReference type="EMBL" id="QSS66184.1"/>
    </source>
</evidence>
<evidence type="ECO:0000313" key="3">
    <source>
        <dbReference type="Proteomes" id="UP000663671"/>
    </source>
</evidence>
<accession>A0A8A1MN92</accession>
<gene>
    <name evidence="2" type="ORF">I7I51_07037</name>
</gene>
<sequence length="129" mass="14309">MPFLQVSVILASVIHGCVYHARGSSSGVLSVFVAGFASLVNSSLKVGSNTYRRFDPAIPAWLVVQHIYLPRRDGICQLRREKSQPKSTRRPGQQKKKKSRQWIGFGISLTMRSQESDRVPLAANAQMPA</sequence>
<reference evidence="2" key="1">
    <citation type="submission" date="2021-01" db="EMBL/GenBank/DDBJ databases">
        <title>Chromosome-level genome assembly of a human fungal pathogen reveals clustering of transcriptionally co-regulated genes.</title>
        <authorList>
            <person name="Voorhies M."/>
            <person name="Cohen S."/>
            <person name="Shea T.P."/>
            <person name="Petrus S."/>
            <person name="Munoz J.F."/>
            <person name="Poplawski S."/>
            <person name="Goldman W.E."/>
            <person name="Michael T."/>
            <person name="Cuomo C.A."/>
            <person name="Sil A."/>
            <person name="Beyhan S."/>
        </authorList>
    </citation>
    <scope>NUCLEOTIDE SEQUENCE</scope>
    <source>
        <strain evidence="2">WU24</strain>
    </source>
</reference>